<keyword evidence="6 9" id="KW-0067">ATP-binding</keyword>
<evidence type="ECO:0000256" key="5">
    <source>
        <dbReference type="ARBA" id="ARBA00022806"/>
    </source>
</evidence>
<evidence type="ECO:0000259" key="11">
    <source>
        <dbReference type="PROSITE" id="PS51192"/>
    </source>
</evidence>
<feature type="region of interest" description="Disordered" evidence="10">
    <location>
        <begin position="1"/>
        <end position="253"/>
    </location>
</feature>
<keyword evidence="5 9" id="KW-0347">Helicase</keyword>
<evidence type="ECO:0000313" key="14">
    <source>
        <dbReference type="EMBL" id="KAK1772784.1"/>
    </source>
</evidence>
<dbReference type="GO" id="GO:0003724">
    <property type="term" value="F:RNA helicase activity"/>
    <property type="evidence" value="ECO:0007669"/>
    <property type="project" value="UniProtKB-EC"/>
</dbReference>
<sequence>MYARYIPPAKKRDPPQAATFDDAPESVTPGAVLRNSATPYARYIPPPKGEASGSAVVRPRKIVFTDEDLPDPKQNKRKREAEEENSAPEKKEKKSKKSKTATTESNELGDSKKSKKSKNLRDSEDAEEAPKKKSKDKKAKKQKKQDPDADAEADEDSKPLDGQISATAEADSGSKHQTLGADGDSKEVKKTKEKKKKKAKERTSEQEQDQNEGHDSLDKTQKKHKAILDRKEKSLKREPVAKSNVDSTDPDPVAVDGLKDGITEPEVHGLEPLPQPEPVKLDDLKPPSYETLPPWLAAPIRVAAGTRASFTDLGISPEASKVLESKGYKEAFAVQTAAIPLLLPSPDRQGDLVISAATGSGKTLAYVLPMVRDISQGMVTKLRGLIVVPTRELVRQAQEACEVSAGAFAGAGRKRVKIGISMGSQALRQEQSALMKEEQVYDPSGYEKWTSDNKDLDLDGSDDMLPVLDASKPLPGHVIRHVSKVDILICTPGRLVEHINQTPGFSLDYVRWLIVDEADKLLAQSFQQWLDVMMEKLSSDKKGARDFPGSNKSGIRKVILSATMTRDLSLLNSLKLQRPKLIVLEGRGADEDQALAVEGEHVLPDLLKEYVIKVRNPKFKPLYLVDLLNSKHMVPLDAETEAQDPLPEDKEADHSSASGSSDSESDSDSDSDASSTSSPASPTAPFPTTALIFTKSNETALRLSRLLAILSPQLTAHLGTLTSTTRTSERRRTLRAFASGAVRILVASDLVARGVDLPGLAHVVNYDVPAGGAGAYVHRVGRTARAGRGGCAWTLVTMAEAGWFFREVCGEGRGKGDEVGKSVVRRSGKVERVRVIGDGEAGWFSDERVQVYEDALEQLGKEAGEGRKGK</sequence>
<keyword evidence="15" id="KW-1185">Reference proteome</keyword>
<feature type="domain" description="Helicase ATP-binding" evidence="11">
    <location>
        <begin position="343"/>
        <end position="582"/>
    </location>
</feature>
<dbReference type="InterPro" id="IPR027417">
    <property type="entry name" value="P-loop_NTPase"/>
</dbReference>
<comment type="subcellular location">
    <subcellularLocation>
        <location evidence="1">Nucleus</location>
        <location evidence="1">Nucleolus</location>
    </subcellularLocation>
</comment>
<feature type="compositionally biased region" description="Basic and acidic residues" evidence="10">
    <location>
        <begin position="119"/>
        <end position="131"/>
    </location>
</feature>
<reference evidence="14" key="1">
    <citation type="submission" date="2023-06" db="EMBL/GenBank/DDBJ databases">
        <title>Genome-scale phylogeny and comparative genomics of the fungal order Sordariales.</title>
        <authorList>
            <consortium name="Lawrence Berkeley National Laboratory"/>
            <person name="Hensen N."/>
            <person name="Bonometti L."/>
            <person name="Westerberg I."/>
            <person name="Brannstrom I.O."/>
            <person name="Guillou S."/>
            <person name="Cros-Aarteil S."/>
            <person name="Calhoun S."/>
            <person name="Haridas S."/>
            <person name="Kuo A."/>
            <person name="Mondo S."/>
            <person name="Pangilinan J."/>
            <person name="Riley R."/>
            <person name="Labutti K."/>
            <person name="Andreopoulos B."/>
            <person name="Lipzen A."/>
            <person name="Chen C."/>
            <person name="Yanf M."/>
            <person name="Daum C."/>
            <person name="Ng V."/>
            <person name="Clum A."/>
            <person name="Steindorff A."/>
            <person name="Ohm R."/>
            <person name="Martin F."/>
            <person name="Silar P."/>
            <person name="Natvig D."/>
            <person name="Lalanne C."/>
            <person name="Gautier V."/>
            <person name="Ament-Velasquez S.L."/>
            <person name="Kruys A."/>
            <person name="Hutchinson M.I."/>
            <person name="Powell A.J."/>
            <person name="Barry K."/>
            <person name="Miller A.N."/>
            <person name="Grigoriev I.V."/>
            <person name="Debuchy R."/>
            <person name="Gladieux P."/>
            <person name="Thoren M.H."/>
            <person name="Johannesson H."/>
        </authorList>
    </citation>
    <scope>NUCLEOTIDE SEQUENCE</scope>
    <source>
        <strain evidence="14">8032-3</strain>
    </source>
</reference>
<dbReference type="GeneID" id="85314580"/>
<dbReference type="EC" id="3.6.4.13" evidence="9"/>
<feature type="compositionally biased region" description="Basic residues" evidence="10">
    <location>
        <begin position="191"/>
        <end position="200"/>
    </location>
</feature>
<evidence type="ECO:0000256" key="2">
    <source>
        <dbReference type="ARBA" id="ARBA00022552"/>
    </source>
</evidence>
<dbReference type="InterPro" id="IPR014001">
    <property type="entry name" value="Helicase_ATP-bd"/>
</dbReference>
<evidence type="ECO:0000256" key="7">
    <source>
        <dbReference type="ARBA" id="ARBA00022884"/>
    </source>
</evidence>
<feature type="domain" description="DEAD-box RNA helicase Q" evidence="13">
    <location>
        <begin position="308"/>
        <end position="336"/>
    </location>
</feature>
<feature type="compositionally biased region" description="Low complexity" evidence="10">
    <location>
        <begin position="672"/>
        <end position="687"/>
    </location>
</feature>
<feature type="compositionally biased region" description="Basic and acidic residues" evidence="10">
    <location>
        <begin position="201"/>
        <end position="240"/>
    </location>
</feature>
<comment type="domain">
    <text evidence="9">The Q motif is unique to and characteristic of the DEAD box family of RNA helicases and controls ATP binding and hydrolysis.</text>
</comment>
<keyword evidence="4 9" id="KW-0378">Hydrolase</keyword>
<dbReference type="Gene3D" id="3.40.50.300">
    <property type="entry name" value="P-loop containing nucleotide triphosphate hydrolases"/>
    <property type="match status" value="2"/>
</dbReference>
<evidence type="ECO:0000256" key="9">
    <source>
        <dbReference type="RuleBase" id="RU365068"/>
    </source>
</evidence>
<dbReference type="PROSITE" id="PS51194">
    <property type="entry name" value="HELICASE_CTER"/>
    <property type="match status" value="1"/>
</dbReference>
<dbReference type="InterPro" id="IPR011545">
    <property type="entry name" value="DEAD/DEAH_box_helicase_dom"/>
</dbReference>
<gene>
    <name evidence="14" type="ORF">QBC33DRAFT_584029</name>
</gene>
<evidence type="ECO:0000259" key="12">
    <source>
        <dbReference type="PROSITE" id="PS51194"/>
    </source>
</evidence>
<comment type="similarity">
    <text evidence="9">Belongs to the DEAD box helicase family.</text>
</comment>
<dbReference type="PROSITE" id="PS51195">
    <property type="entry name" value="Q_MOTIF"/>
    <property type="match status" value="1"/>
</dbReference>
<dbReference type="GO" id="GO:0003723">
    <property type="term" value="F:RNA binding"/>
    <property type="evidence" value="ECO:0007669"/>
    <property type="project" value="UniProtKB-UniRule"/>
</dbReference>
<evidence type="ECO:0000259" key="13">
    <source>
        <dbReference type="PROSITE" id="PS51195"/>
    </source>
</evidence>
<comment type="catalytic activity">
    <reaction evidence="9">
        <text>ATP + H2O = ADP + phosphate + H(+)</text>
        <dbReference type="Rhea" id="RHEA:13065"/>
        <dbReference type="ChEBI" id="CHEBI:15377"/>
        <dbReference type="ChEBI" id="CHEBI:15378"/>
        <dbReference type="ChEBI" id="CHEBI:30616"/>
        <dbReference type="ChEBI" id="CHEBI:43474"/>
        <dbReference type="ChEBI" id="CHEBI:456216"/>
        <dbReference type="EC" id="3.6.4.13"/>
    </reaction>
</comment>
<dbReference type="AlphaFoldDB" id="A0AAJ0FRU2"/>
<feature type="compositionally biased region" description="Basic residues" evidence="10">
    <location>
        <begin position="132"/>
        <end position="143"/>
    </location>
</feature>
<evidence type="ECO:0000256" key="1">
    <source>
        <dbReference type="ARBA" id="ARBA00004604"/>
    </source>
</evidence>
<dbReference type="EMBL" id="MU838997">
    <property type="protein sequence ID" value="KAK1772784.1"/>
    <property type="molecule type" value="Genomic_DNA"/>
</dbReference>
<accession>A0AAJ0FRU2</accession>
<keyword evidence="3 9" id="KW-0547">Nucleotide-binding</keyword>
<dbReference type="GO" id="GO:0006364">
    <property type="term" value="P:rRNA processing"/>
    <property type="evidence" value="ECO:0007669"/>
    <property type="project" value="UniProtKB-KW"/>
</dbReference>
<keyword evidence="7 9" id="KW-0694">RNA-binding</keyword>
<evidence type="ECO:0000256" key="8">
    <source>
        <dbReference type="PROSITE-ProRule" id="PRU00552"/>
    </source>
</evidence>
<feature type="short sequence motif" description="Q motif" evidence="8">
    <location>
        <begin position="308"/>
        <end position="336"/>
    </location>
</feature>
<dbReference type="PROSITE" id="PS00039">
    <property type="entry name" value="DEAD_ATP_HELICASE"/>
    <property type="match status" value="1"/>
</dbReference>
<feature type="domain" description="Helicase C-terminal" evidence="12">
    <location>
        <begin position="681"/>
        <end position="831"/>
    </location>
</feature>
<comment type="function">
    <text evidence="9">RNA helicase.</text>
</comment>
<dbReference type="Proteomes" id="UP001244011">
    <property type="component" value="Unassembled WGS sequence"/>
</dbReference>
<protein>
    <recommendedName>
        <fullName evidence="9">ATP-dependent RNA helicase</fullName>
        <ecNumber evidence="9">3.6.4.13</ecNumber>
    </recommendedName>
</protein>
<name>A0AAJ0FRU2_9PEZI</name>
<dbReference type="PROSITE" id="PS51192">
    <property type="entry name" value="HELICASE_ATP_BIND_1"/>
    <property type="match status" value="1"/>
</dbReference>
<dbReference type="InterPro" id="IPR014014">
    <property type="entry name" value="RNA_helicase_DEAD_Q_motif"/>
</dbReference>
<dbReference type="RefSeq" id="XP_060288997.1">
    <property type="nucleotide sequence ID" value="XM_060431393.1"/>
</dbReference>
<dbReference type="InterPro" id="IPR000629">
    <property type="entry name" value="RNA-helicase_DEAD-box_CS"/>
</dbReference>
<dbReference type="GO" id="GO:0005524">
    <property type="term" value="F:ATP binding"/>
    <property type="evidence" value="ECO:0007669"/>
    <property type="project" value="UniProtKB-UniRule"/>
</dbReference>
<dbReference type="SMART" id="SM00490">
    <property type="entry name" value="HELICc"/>
    <property type="match status" value="1"/>
</dbReference>
<dbReference type="CDD" id="cd18787">
    <property type="entry name" value="SF2_C_DEAD"/>
    <property type="match status" value="1"/>
</dbReference>
<dbReference type="Pfam" id="PF00270">
    <property type="entry name" value="DEAD"/>
    <property type="match status" value="2"/>
</dbReference>
<evidence type="ECO:0000313" key="15">
    <source>
        <dbReference type="Proteomes" id="UP001244011"/>
    </source>
</evidence>
<evidence type="ECO:0000256" key="6">
    <source>
        <dbReference type="ARBA" id="ARBA00022840"/>
    </source>
</evidence>
<comment type="caution">
    <text evidence="14">The sequence shown here is derived from an EMBL/GenBank/DDBJ whole genome shotgun (WGS) entry which is preliminary data.</text>
</comment>
<dbReference type="PANTHER" id="PTHR24031">
    <property type="entry name" value="RNA HELICASE"/>
    <property type="match status" value="1"/>
</dbReference>
<organism evidence="14 15">
    <name type="scientific">Phialemonium atrogriseum</name>
    <dbReference type="NCBI Taxonomy" id="1093897"/>
    <lineage>
        <taxon>Eukaryota</taxon>
        <taxon>Fungi</taxon>
        <taxon>Dikarya</taxon>
        <taxon>Ascomycota</taxon>
        <taxon>Pezizomycotina</taxon>
        <taxon>Sordariomycetes</taxon>
        <taxon>Sordariomycetidae</taxon>
        <taxon>Cephalothecales</taxon>
        <taxon>Cephalothecaceae</taxon>
        <taxon>Phialemonium</taxon>
    </lineage>
</organism>
<proteinExistence type="inferred from homology"/>
<dbReference type="Pfam" id="PF00271">
    <property type="entry name" value="Helicase_C"/>
    <property type="match status" value="1"/>
</dbReference>
<keyword evidence="2" id="KW-0698">rRNA processing</keyword>
<evidence type="ECO:0000256" key="3">
    <source>
        <dbReference type="ARBA" id="ARBA00022741"/>
    </source>
</evidence>
<dbReference type="GO" id="GO:0016787">
    <property type="term" value="F:hydrolase activity"/>
    <property type="evidence" value="ECO:0007669"/>
    <property type="project" value="UniProtKB-KW"/>
</dbReference>
<dbReference type="GO" id="GO:0005730">
    <property type="term" value="C:nucleolus"/>
    <property type="evidence" value="ECO:0007669"/>
    <property type="project" value="UniProtKB-SubCell"/>
</dbReference>
<evidence type="ECO:0000256" key="4">
    <source>
        <dbReference type="ARBA" id="ARBA00022801"/>
    </source>
</evidence>
<feature type="region of interest" description="Disordered" evidence="10">
    <location>
        <begin position="641"/>
        <end position="687"/>
    </location>
</feature>
<dbReference type="SMART" id="SM00487">
    <property type="entry name" value="DEXDc"/>
    <property type="match status" value="1"/>
</dbReference>
<dbReference type="CDD" id="cd17956">
    <property type="entry name" value="DEADc_DDX51"/>
    <property type="match status" value="1"/>
</dbReference>
<dbReference type="SUPFAM" id="SSF52540">
    <property type="entry name" value="P-loop containing nucleoside triphosphate hydrolases"/>
    <property type="match status" value="2"/>
</dbReference>
<evidence type="ECO:0000256" key="10">
    <source>
        <dbReference type="SAM" id="MobiDB-lite"/>
    </source>
</evidence>
<dbReference type="InterPro" id="IPR001650">
    <property type="entry name" value="Helicase_C-like"/>
</dbReference>